<feature type="binding site" evidence="4">
    <location>
        <position position="2"/>
    </location>
    <ligand>
        <name>Ni(2+)</name>
        <dbReference type="ChEBI" id="CHEBI:49786"/>
    </ligand>
</feature>
<feature type="binding site" evidence="4">
    <location>
        <position position="74"/>
    </location>
    <ligand>
        <name>Zn(2+)</name>
        <dbReference type="ChEBI" id="CHEBI:29105"/>
    </ligand>
</feature>
<dbReference type="GO" id="GO:0051604">
    <property type="term" value="P:protein maturation"/>
    <property type="evidence" value="ECO:0007669"/>
    <property type="project" value="InterPro"/>
</dbReference>
<evidence type="ECO:0000313" key="6">
    <source>
        <dbReference type="Proteomes" id="UP000022645"/>
    </source>
</evidence>
<organism evidence="5 6">
    <name type="scientific">Mogibacterium timidum ATCC 33093</name>
    <dbReference type="NCBI Taxonomy" id="1401079"/>
    <lineage>
        <taxon>Bacteria</taxon>
        <taxon>Bacillati</taxon>
        <taxon>Bacillota</taxon>
        <taxon>Clostridia</taxon>
        <taxon>Peptostreptococcales</taxon>
        <taxon>Anaerovoracaceae</taxon>
        <taxon>Mogibacterium</taxon>
    </lineage>
</organism>
<feature type="binding site" evidence="4">
    <location>
        <position position="93"/>
    </location>
    <ligand>
        <name>Zn(2+)</name>
        <dbReference type="ChEBI" id="CHEBI:29105"/>
    </ligand>
</feature>
<proteinExistence type="inferred from homology"/>
<evidence type="ECO:0000256" key="2">
    <source>
        <dbReference type="ARBA" id="ARBA00022723"/>
    </source>
</evidence>
<dbReference type="HAMAP" id="MF_00213">
    <property type="entry name" value="HypA_HybF"/>
    <property type="match status" value="1"/>
</dbReference>
<evidence type="ECO:0000313" key="5">
    <source>
        <dbReference type="EMBL" id="EUC52565.1"/>
    </source>
</evidence>
<evidence type="ECO:0000256" key="4">
    <source>
        <dbReference type="HAMAP-Rule" id="MF_00213"/>
    </source>
</evidence>
<dbReference type="AlphaFoldDB" id="X8IS19"/>
<dbReference type="GO" id="GO:0016151">
    <property type="term" value="F:nickel cation binding"/>
    <property type="evidence" value="ECO:0007669"/>
    <property type="project" value="UniProtKB-UniRule"/>
</dbReference>
<protein>
    <recommendedName>
        <fullName evidence="4">Hydrogenase maturation factor HypA</fullName>
    </recommendedName>
</protein>
<keyword evidence="1 4" id="KW-0533">Nickel</keyword>
<evidence type="ECO:0000256" key="3">
    <source>
        <dbReference type="ARBA" id="ARBA00022833"/>
    </source>
</evidence>
<dbReference type="InterPro" id="IPR000688">
    <property type="entry name" value="HypA/HybF"/>
</dbReference>
<sequence>MHELGVVFHMIDELKAVAADNDVQDISKVVVELGEVSTVIPSYLQDCWKWAAVKHDFLKNCELCIETIPAVTYCEACGKEYGTVEFGRACPCCGSGRTYLIRGNEFLIKEIEVPEV</sequence>
<dbReference type="PANTHER" id="PTHR34535:SF3">
    <property type="entry name" value="HYDROGENASE MATURATION FACTOR HYPA"/>
    <property type="match status" value="1"/>
</dbReference>
<accession>X8IS19</accession>
<dbReference type="Pfam" id="PF01155">
    <property type="entry name" value="HypA"/>
    <property type="match status" value="1"/>
</dbReference>
<dbReference type="RefSeq" id="WP_036380699.1">
    <property type="nucleotide sequence ID" value="NZ_JALU01000016.1"/>
</dbReference>
<dbReference type="PANTHER" id="PTHR34535">
    <property type="entry name" value="HYDROGENASE MATURATION FACTOR HYPA"/>
    <property type="match status" value="1"/>
</dbReference>
<name>X8IS19_9FIRM</name>
<dbReference type="Gene3D" id="3.30.2320.80">
    <property type="match status" value="1"/>
</dbReference>
<keyword evidence="3 4" id="KW-0862">Zinc</keyword>
<dbReference type="Proteomes" id="UP000022645">
    <property type="component" value="Unassembled WGS sequence"/>
</dbReference>
<dbReference type="EMBL" id="JALU01000016">
    <property type="protein sequence ID" value="EUC52565.1"/>
    <property type="molecule type" value="Genomic_DNA"/>
</dbReference>
<gene>
    <name evidence="4" type="primary">hypA</name>
    <name evidence="5" type="ORF">HMPREF0581_1219</name>
</gene>
<dbReference type="GO" id="GO:0008270">
    <property type="term" value="F:zinc ion binding"/>
    <property type="evidence" value="ECO:0007669"/>
    <property type="project" value="UniProtKB-UniRule"/>
</dbReference>
<comment type="similarity">
    <text evidence="4">Belongs to the HypA/HybF family.</text>
</comment>
<dbReference type="PATRIC" id="fig|1401079.3.peg.915"/>
<comment type="caution">
    <text evidence="5">The sequence shown here is derived from an EMBL/GenBank/DDBJ whole genome shotgun (WGS) entry which is preliminary data.</text>
</comment>
<evidence type="ECO:0000256" key="1">
    <source>
        <dbReference type="ARBA" id="ARBA00022596"/>
    </source>
</evidence>
<reference evidence="5 6" key="1">
    <citation type="submission" date="2014-01" db="EMBL/GenBank/DDBJ databases">
        <authorList>
            <person name="Durkin A.S."/>
            <person name="McCorrison J."/>
            <person name="Torralba M."/>
            <person name="Gillis M."/>
            <person name="Haft D.H."/>
            <person name="Methe B."/>
            <person name="Sutton G."/>
            <person name="Nelson K.E."/>
        </authorList>
    </citation>
    <scope>NUCLEOTIDE SEQUENCE [LARGE SCALE GENOMIC DNA]</scope>
    <source>
        <strain evidence="5 6">ATCC 33093</strain>
    </source>
</reference>
<feature type="binding site" evidence="4">
    <location>
        <position position="77"/>
    </location>
    <ligand>
        <name>Zn(2+)</name>
        <dbReference type="ChEBI" id="CHEBI:29105"/>
    </ligand>
</feature>
<comment type="function">
    <text evidence="4">Involved in the maturation of [NiFe] hydrogenases. Required for nickel insertion into the metal center of the hydrogenase.</text>
</comment>
<feature type="binding site" evidence="4">
    <location>
        <position position="90"/>
    </location>
    <ligand>
        <name>Zn(2+)</name>
        <dbReference type="ChEBI" id="CHEBI:29105"/>
    </ligand>
</feature>
<dbReference type="PIRSF" id="PIRSF004761">
    <property type="entry name" value="Hydrgn_mat_HypA"/>
    <property type="match status" value="1"/>
</dbReference>
<keyword evidence="2 4" id="KW-0479">Metal-binding</keyword>